<dbReference type="SUPFAM" id="SSF51419">
    <property type="entry name" value="PLP-binding barrel"/>
    <property type="match status" value="1"/>
</dbReference>
<evidence type="ECO:0000313" key="6">
    <source>
        <dbReference type="Proteomes" id="UP001501637"/>
    </source>
</evidence>
<dbReference type="PANTHER" id="PTHR30511:SF0">
    <property type="entry name" value="ALANINE RACEMASE, CATABOLIC-RELATED"/>
    <property type="match status" value="1"/>
</dbReference>
<keyword evidence="2" id="KW-0663">Pyridoxal phosphate</keyword>
<sequence length="349" mass="36392">MRRGNAYGHGLLPCAKTFRRAGVPWLATAHPSDALSLRQAGDTGRLLAWLWAPGDPFEEAVAADVDISVSDLHQLSEVVGAARRVGRPARVHLEFDTGMARGGSARGQWGALADAMVRARAAGSVVVAGLWSHLAMAHAPDHPSVAEQCAQFSRALALTAGVGIQGAVRHLAASAANAALPDTRLDAVRTGSALYGLSSSHLRFAPPHCATRGALTFRSRLCGVKQLPAGGAVGYGLTYRSGTRTTLGLVPVGYADGLPWRASNGAEVWAAGRRRPVVGAISMDQLVIDLHGDHPPSGSDVIVFGPGTQGEPTLGEWAQAAGTTPYELICQISPSLPRHHTPPLPAVSR</sequence>
<comment type="cofactor">
    <cofactor evidence="1">
        <name>pyridoxal 5'-phosphate</name>
        <dbReference type="ChEBI" id="CHEBI:597326"/>
    </cofactor>
</comment>
<keyword evidence="3" id="KW-0413">Isomerase</keyword>
<dbReference type="CDD" id="cd00430">
    <property type="entry name" value="PLPDE_III_AR"/>
    <property type="match status" value="1"/>
</dbReference>
<dbReference type="InterPro" id="IPR000821">
    <property type="entry name" value="Ala_racemase"/>
</dbReference>
<keyword evidence="6" id="KW-1185">Reference proteome</keyword>
<dbReference type="InterPro" id="IPR009006">
    <property type="entry name" value="Ala_racemase/Decarboxylase_C"/>
</dbReference>
<organism evidence="5 6">
    <name type="scientific">Streptomyces rectiviolaceus</name>
    <dbReference type="NCBI Taxonomy" id="332591"/>
    <lineage>
        <taxon>Bacteria</taxon>
        <taxon>Bacillati</taxon>
        <taxon>Actinomycetota</taxon>
        <taxon>Actinomycetes</taxon>
        <taxon>Kitasatosporales</taxon>
        <taxon>Streptomycetaceae</taxon>
        <taxon>Streptomyces</taxon>
    </lineage>
</organism>
<dbReference type="Gene3D" id="3.20.20.10">
    <property type="entry name" value="Alanine racemase"/>
    <property type="match status" value="1"/>
</dbReference>
<name>A0ABP6MK93_9ACTN</name>
<dbReference type="PRINTS" id="PR00992">
    <property type="entry name" value="ALARACEMASE"/>
</dbReference>
<dbReference type="InterPro" id="IPR011079">
    <property type="entry name" value="Ala_racemase_C"/>
</dbReference>
<comment type="caution">
    <text evidence="5">The sequence shown here is derived from an EMBL/GenBank/DDBJ whole genome shotgun (WGS) entry which is preliminary data.</text>
</comment>
<dbReference type="InterPro" id="IPR029066">
    <property type="entry name" value="PLP-binding_barrel"/>
</dbReference>
<dbReference type="PANTHER" id="PTHR30511">
    <property type="entry name" value="ALANINE RACEMASE"/>
    <property type="match status" value="1"/>
</dbReference>
<protein>
    <submittedName>
        <fullName evidence="5">Alanine racemase</fullName>
    </submittedName>
</protein>
<evidence type="ECO:0000256" key="3">
    <source>
        <dbReference type="ARBA" id="ARBA00023235"/>
    </source>
</evidence>
<proteinExistence type="predicted"/>
<dbReference type="NCBIfam" id="TIGR00492">
    <property type="entry name" value="alr"/>
    <property type="match status" value="1"/>
</dbReference>
<dbReference type="Proteomes" id="UP001501637">
    <property type="component" value="Unassembled WGS sequence"/>
</dbReference>
<dbReference type="Gene3D" id="2.40.37.10">
    <property type="entry name" value="Lyase, Ornithine Decarboxylase, Chain A, domain 1"/>
    <property type="match status" value="1"/>
</dbReference>
<evidence type="ECO:0000259" key="4">
    <source>
        <dbReference type="SMART" id="SM01005"/>
    </source>
</evidence>
<dbReference type="SMART" id="SM01005">
    <property type="entry name" value="Ala_racemase_C"/>
    <property type="match status" value="1"/>
</dbReference>
<evidence type="ECO:0000256" key="1">
    <source>
        <dbReference type="ARBA" id="ARBA00001933"/>
    </source>
</evidence>
<feature type="domain" description="Alanine racemase C-terminal" evidence="4">
    <location>
        <begin position="214"/>
        <end position="341"/>
    </location>
</feature>
<dbReference type="SUPFAM" id="SSF50621">
    <property type="entry name" value="Alanine racemase C-terminal domain-like"/>
    <property type="match status" value="1"/>
</dbReference>
<dbReference type="EMBL" id="BAAAUG010000077">
    <property type="protein sequence ID" value="GAA3116287.1"/>
    <property type="molecule type" value="Genomic_DNA"/>
</dbReference>
<reference evidence="6" key="1">
    <citation type="journal article" date="2019" name="Int. J. Syst. Evol. Microbiol.">
        <title>The Global Catalogue of Microorganisms (GCM) 10K type strain sequencing project: providing services to taxonomists for standard genome sequencing and annotation.</title>
        <authorList>
            <consortium name="The Broad Institute Genomics Platform"/>
            <consortium name="The Broad Institute Genome Sequencing Center for Infectious Disease"/>
            <person name="Wu L."/>
            <person name="Ma J."/>
        </authorList>
    </citation>
    <scope>NUCLEOTIDE SEQUENCE [LARGE SCALE GENOMIC DNA]</scope>
    <source>
        <strain evidence="6">JCM 9092</strain>
    </source>
</reference>
<evidence type="ECO:0000256" key="2">
    <source>
        <dbReference type="ARBA" id="ARBA00022898"/>
    </source>
</evidence>
<dbReference type="InterPro" id="IPR001608">
    <property type="entry name" value="Ala_racemase_N"/>
</dbReference>
<dbReference type="Pfam" id="PF00842">
    <property type="entry name" value="Ala_racemase_C"/>
    <property type="match status" value="1"/>
</dbReference>
<dbReference type="Pfam" id="PF01168">
    <property type="entry name" value="Ala_racemase_N"/>
    <property type="match status" value="1"/>
</dbReference>
<gene>
    <name evidence="5" type="primary">alr_2</name>
    <name evidence="5" type="ORF">GCM10010449_43020</name>
</gene>
<evidence type="ECO:0000313" key="5">
    <source>
        <dbReference type="EMBL" id="GAA3116287.1"/>
    </source>
</evidence>
<accession>A0ABP6MK93</accession>